<accession>A0A6H2A6A8</accession>
<gene>
    <name evidence="1" type="ORF">TM448A07631_0004</name>
    <name evidence="2" type="ORF">TM448B07355_0008</name>
</gene>
<proteinExistence type="predicted"/>
<name>A0A6H2A6A8_9ZZZZ</name>
<dbReference type="AlphaFoldDB" id="A0A6H2A6A8"/>
<protein>
    <submittedName>
        <fullName evidence="1">Putative bacterial antirestriction protein</fullName>
    </submittedName>
</protein>
<dbReference type="EMBL" id="MT144574">
    <property type="protein sequence ID" value="QJA55171.1"/>
    <property type="molecule type" value="Genomic_DNA"/>
</dbReference>
<dbReference type="EMBL" id="MT145167">
    <property type="protein sequence ID" value="QJI04303.1"/>
    <property type="molecule type" value="Genomic_DNA"/>
</dbReference>
<evidence type="ECO:0000313" key="2">
    <source>
        <dbReference type="EMBL" id="QJI04303.1"/>
    </source>
</evidence>
<organism evidence="1">
    <name type="scientific">viral metagenome</name>
    <dbReference type="NCBI Taxonomy" id="1070528"/>
    <lineage>
        <taxon>unclassified sequences</taxon>
        <taxon>metagenomes</taxon>
        <taxon>organismal metagenomes</taxon>
    </lineage>
</organism>
<reference evidence="1" key="1">
    <citation type="submission" date="2020-03" db="EMBL/GenBank/DDBJ databases">
        <title>The deep terrestrial virosphere.</title>
        <authorList>
            <person name="Holmfeldt K."/>
            <person name="Nilsson E."/>
            <person name="Simone D."/>
            <person name="Lopez-Fernandez M."/>
            <person name="Wu X."/>
            <person name="de Brujin I."/>
            <person name="Lundin D."/>
            <person name="Andersson A."/>
            <person name="Bertilsson S."/>
            <person name="Dopson M."/>
        </authorList>
    </citation>
    <scope>NUCLEOTIDE SEQUENCE</scope>
    <source>
        <strain evidence="1">TM448A07631</strain>
        <strain evidence="2">TM448B07355</strain>
    </source>
</reference>
<evidence type="ECO:0000313" key="1">
    <source>
        <dbReference type="EMBL" id="QJA55171.1"/>
    </source>
</evidence>
<sequence>MEKLTQAQKMAEENSLSEEINQAYIDIVGEKYATAEDCEEAYQGQYRSDEDFAQNMAEELGTINQDAQWPNNCIDWEYASKELMYDYSDSDGYYFRNF</sequence>